<organism evidence="1 2">
    <name type="scientific">Rhodonellum ikkaensis</name>
    <dbReference type="NCBI Taxonomy" id="336829"/>
    <lineage>
        <taxon>Bacteria</taxon>
        <taxon>Pseudomonadati</taxon>
        <taxon>Bacteroidota</taxon>
        <taxon>Cytophagia</taxon>
        <taxon>Cytophagales</taxon>
        <taxon>Cytophagaceae</taxon>
        <taxon>Rhodonellum</taxon>
    </lineage>
</organism>
<keyword evidence="2" id="KW-1185">Reference proteome</keyword>
<evidence type="ECO:0000313" key="2">
    <source>
        <dbReference type="Proteomes" id="UP000199663"/>
    </source>
</evidence>
<accession>A0A1H3LWZ4</accession>
<evidence type="ECO:0000313" key="1">
    <source>
        <dbReference type="EMBL" id="SDY69047.1"/>
    </source>
</evidence>
<name>A0A1H3LWZ4_9BACT</name>
<comment type="caution">
    <text evidence="1">The sequence shown here is derived from an EMBL/GenBank/DDBJ whole genome shotgun (WGS) entry which is preliminary data.</text>
</comment>
<reference evidence="1 2" key="1">
    <citation type="submission" date="2016-10" db="EMBL/GenBank/DDBJ databases">
        <authorList>
            <person name="Varghese N."/>
            <person name="Submissions S."/>
        </authorList>
    </citation>
    <scope>NUCLEOTIDE SEQUENCE [LARGE SCALE GENOMIC DNA]</scope>
    <source>
        <strain evidence="1 2">DSM 17997</strain>
    </source>
</reference>
<sequence length="776" mass="87069">MTFCKLQHKLRFHNLWRIYWIFSLNLLQILLFCPRLCAQIALETNDYRTISSGNFQNPAIWETWNGAAWIPTLLKPDRNNNIFIDQGNEVRLMQNEEAKNVYLFSAASPGRKLNLQNFELQVYGALRGMDKTAGIFIINSVTNATTDWIYPETGKIVFKGISRTVVDRISWSANTTNSRFTVVFEPDFGETLIVNSAFKANRFIIQSGTVIQTVNTMGIPACSTFSFNTQAIFNGSNPYGDLIIEPLATLISACSAPLSAIIRRSESIPGALFHLKPTGNLILSGNIPTMDVANFIMEGSVYYSSNTGNQQMLRSTMATSGRFKTYQNLFFENAATKTLNDSIFLRGNFVYLNGGAVLDRPTFLRFEGAGAQQIINLEMDLHQIEVNKPSGTLLTNNNLRIKSNFLMKNGRVDFGGNRLFLNTSGNGFYTYQGGSWLNLSQLVYNQIPMGLNGSNAAFPFEDFYQGGIREVRLLGNSPGGNLSIRFLEFPGADWDPSFNDSDGTPILYQLYSFFEFSGLNAGTDDLELRISAKNLIVDDVDDLRIVSLGQAAPGTHLPGLDPDKLWARRQLTFGELNNQTLTVGSFRIMSILPVTWLETSAKRIAAGAKVNWSTAKETNNHKFKILQSLGNVASFKSIGEVPSWGDSDIVQHYEFEHHDFYGAQPVYFKIEQVDKDGKSTLSKVFRMINSQNPDRISGVKIWPNPYSSGRVSIVLSEFFEPKTTIVQIHNPQGVILYHDLLDKLSLEKELEGLKPGLYFISFVDRENHQYLRLLKD</sequence>
<protein>
    <submittedName>
        <fullName evidence="1">Por secretion system C-terminal sorting domain-containing protein</fullName>
    </submittedName>
</protein>
<dbReference type="EMBL" id="FNQC01000002">
    <property type="protein sequence ID" value="SDY69047.1"/>
    <property type="molecule type" value="Genomic_DNA"/>
</dbReference>
<dbReference type="Proteomes" id="UP000199663">
    <property type="component" value="Unassembled WGS sequence"/>
</dbReference>
<gene>
    <name evidence="1" type="ORF">SAMN05444412_102252</name>
</gene>
<proteinExistence type="predicted"/>